<dbReference type="AlphaFoldDB" id="A0A9N9NPB8"/>
<feature type="non-terminal residue" evidence="1">
    <location>
        <position position="66"/>
    </location>
</feature>
<comment type="caution">
    <text evidence="1">The sequence shown here is derived from an EMBL/GenBank/DDBJ whole genome shotgun (WGS) entry which is preliminary data.</text>
</comment>
<name>A0A9N9NPB8_9GLOM</name>
<dbReference type="OrthoDB" id="2428722at2759"/>
<dbReference type="Gene3D" id="2.40.10.10">
    <property type="entry name" value="Trypsin-like serine proteases"/>
    <property type="match status" value="1"/>
</dbReference>
<gene>
    <name evidence="1" type="ORF">RFULGI_LOCUS13620</name>
</gene>
<reference evidence="1" key="1">
    <citation type="submission" date="2021-06" db="EMBL/GenBank/DDBJ databases">
        <authorList>
            <person name="Kallberg Y."/>
            <person name="Tangrot J."/>
            <person name="Rosling A."/>
        </authorList>
    </citation>
    <scope>NUCLEOTIDE SEQUENCE</scope>
    <source>
        <strain evidence="1">IN212</strain>
    </source>
</reference>
<dbReference type="Proteomes" id="UP000789396">
    <property type="component" value="Unassembled WGS sequence"/>
</dbReference>
<accession>A0A9N9NPB8</accession>
<sequence length="66" mass="6980">QPELAIADTTHIAGNSIIGATVCTIGAKSNLIRCGEIEIGDVTEFVSEIYTENMIATTRITRPGDS</sequence>
<protein>
    <submittedName>
        <fullName evidence="1">12972_t:CDS:1</fullName>
    </submittedName>
</protein>
<keyword evidence="2" id="KW-1185">Reference proteome</keyword>
<organism evidence="1 2">
    <name type="scientific">Racocetra fulgida</name>
    <dbReference type="NCBI Taxonomy" id="60492"/>
    <lineage>
        <taxon>Eukaryota</taxon>
        <taxon>Fungi</taxon>
        <taxon>Fungi incertae sedis</taxon>
        <taxon>Mucoromycota</taxon>
        <taxon>Glomeromycotina</taxon>
        <taxon>Glomeromycetes</taxon>
        <taxon>Diversisporales</taxon>
        <taxon>Gigasporaceae</taxon>
        <taxon>Racocetra</taxon>
    </lineage>
</organism>
<dbReference type="InterPro" id="IPR043504">
    <property type="entry name" value="Peptidase_S1_PA_chymotrypsin"/>
</dbReference>
<evidence type="ECO:0000313" key="1">
    <source>
        <dbReference type="EMBL" id="CAG8751357.1"/>
    </source>
</evidence>
<proteinExistence type="predicted"/>
<dbReference type="EMBL" id="CAJVPZ010036490">
    <property type="protein sequence ID" value="CAG8751357.1"/>
    <property type="molecule type" value="Genomic_DNA"/>
</dbReference>
<evidence type="ECO:0000313" key="2">
    <source>
        <dbReference type="Proteomes" id="UP000789396"/>
    </source>
</evidence>
<feature type="non-terminal residue" evidence="1">
    <location>
        <position position="1"/>
    </location>
</feature>